<dbReference type="Gene3D" id="1.50.10.10">
    <property type="match status" value="1"/>
</dbReference>
<comment type="caution">
    <text evidence="8">The sequence shown here is derived from an EMBL/GenBank/DDBJ whole genome shotgun (WGS) entry which is preliminary data.</text>
</comment>
<dbReference type="EMBL" id="JAADJO010000008">
    <property type="protein sequence ID" value="NDJ73790.1"/>
    <property type="molecule type" value="Genomic_DNA"/>
</dbReference>
<comment type="catalytic activity">
    <reaction evidence="1">
        <text>Hydrolysis of terminal non-reducing alpha-L-rhamnose residues in alpha-L-rhamnosides.</text>
        <dbReference type="EC" id="3.2.1.40"/>
    </reaction>
</comment>
<reference evidence="8" key="1">
    <citation type="submission" date="2020-01" db="EMBL/GenBank/DDBJ databases">
        <title>Vaginal microbiome of pregnant Indian women: Insights into the genome of dominants Lactobacillus species.</title>
        <authorList>
            <person name="Das B."/>
            <person name="Mehta O."/>
            <person name="Ghosh T.S."/>
            <person name="Kothidar A."/>
            <person name="Gowtham M.R."/>
            <person name="Mitra R."/>
            <person name="Kshetrapal P."/>
            <person name="Wadhwa N."/>
            <person name="Thiruvengadam R."/>
            <person name="Nair G.B."/>
            <person name="Bhatnagar S."/>
            <person name="Das B."/>
        </authorList>
    </citation>
    <scope>NUCLEOTIDE SEQUENCE</scope>
    <source>
        <strain evidence="8">Indica</strain>
    </source>
</reference>
<feature type="domain" description="Alpha-L-rhamnosidase six-hairpin glycosidase" evidence="6">
    <location>
        <begin position="397"/>
        <end position="743"/>
    </location>
</feature>
<dbReference type="PANTHER" id="PTHR33307:SF6">
    <property type="entry name" value="ALPHA-RHAMNOSIDASE (EUROFUNG)-RELATED"/>
    <property type="match status" value="1"/>
</dbReference>
<evidence type="ECO:0000259" key="4">
    <source>
        <dbReference type="Pfam" id="PF05592"/>
    </source>
</evidence>
<dbReference type="Pfam" id="PF17390">
    <property type="entry name" value="Bac_rhamnosid_C"/>
    <property type="match status" value="1"/>
</dbReference>
<dbReference type="InterPro" id="IPR013737">
    <property type="entry name" value="Bac_rhamnosid_N"/>
</dbReference>
<dbReference type="InterPro" id="IPR035396">
    <property type="entry name" value="Bac_rhamnosid6H"/>
</dbReference>
<dbReference type="Pfam" id="PF05592">
    <property type="entry name" value="Bac_rhamnosid"/>
    <property type="match status" value="1"/>
</dbReference>
<dbReference type="InterPro" id="IPR016007">
    <property type="entry name" value="Alpha_rhamnosid"/>
</dbReference>
<dbReference type="SUPFAM" id="SSF48208">
    <property type="entry name" value="Six-hairpin glycosidases"/>
    <property type="match status" value="1"/>
</dbReference>
<dbReference type="PANTHER" id="PTHR33307">
    <property type="entry name" value="ALPHA-RHAMNOSIDASE (EUROFUNG)"/>
    <property type="match status" value="1"/>
</dbReference>
<feature type="domain" description="Alpha-L-rhamnosidase concanavalin-like" evidence="4">
    <location>
        <begin position="295"/>
        <end position="392"/>
    </location>
</feature>
<keyword evidence="3 8" id="KW-0378">Hydrolase</keyword>
<dbReference type="Gene3D" id="2.60.420.10">
    <property type="entry name" value="Maltose phosphorylase, domain 3"/>
    <property type="match status" value="1"/>
</dbReference>
<evidence type="ECO:0000256" key="3">
    <source>
        <dbReference type="ARBA" id="ARBA00022801"/>
    </source>
</evidence>
<name>A0A6B2G226_9LACO</name>
<dbReference type="RefSeq" id="WP_162013976.1">
    <property type="nucleotide sequence ID" value="NZ_CAZZQF010000001.1"/>
</dbReference>
<feature type="domain" description="Bacterial alpha-L-rhamnosidase N-terminal" evidence="5">
    <location>
        <begin position="127"/>
        <end position="269"/>
    </location>
</feature>
<evidence type="ECO:0000259" key="6">
    <source>
        <dbReference type="Pfam" id="PF17389"/>
    </source>
</evidence>
<dbReference type="EC" id="3.2.1.40" evidence="2"/>
<evidence type="ECO:0000256" key="1">
    <source>
        <dbReference type="ARBA" id="ARBA00001445"/>
    </source>
</evidence>
<dbReference type="PIRSF" id="PIRSF010631">
    <property type="entry name" value="A-rhamnsds"/>
    <property type="match status" value="1"/>
</dbReference>
<protein>
    <recommendedName>
        <fullName evidence="2">alpha-L-rhamnosidase</fullName>
        <ecNumber evidence="2">3.2.1.40</ecNumber>
    </recommendedName>
</protein>
<dbReference type="InterPro" id="IPR012341">
    <property type="entry name" value="6hp_glycosidase-like_sf"/>
</dbReference>
<organism evidence="8">
    <name type="scientific">Lactobacillus paragasseri</name>
    <dbReference type="NCBI Taxonomy" id="2107999"/>
    <lineage>
        <taxon>Bacteria</taxon>
        <taxon>Bacillati</taxon>
        <taxon>Bacillota</taxon>
        <taxon>Bacilli</taxon>
        <taxon>Lactobacillales</taxon>
        <taxon>Lactobacillaceae</taxon>
        <taxon>Lactobacillus</taxon>
    </lineage>
</organism>
<sequence length="928" mass="106009">MKISNIQVNHMDKPMGFNLSSLRIDFKIEDTNETNLKKQLIISSNDQVVYDSNLITYNNNYFNVPFNLEPRKHYDVKVIVSGKEKAEGTTFFETGKINEKWTAKWIANKNKDLQNTLFKKKFSVKDSVKSARLYITGLGLYEAYLNDQKIGNEYLTPGSTAYDKWVEVQTYDITNQLKEDNEILISAADGWYKGNIGFDGGQINIYGDQQMAIAELHIKYEDGHEEVINTDASWQTTSGRITKSGIYYGEDYDATIEIKDWQNVAVLDKDTSVLKDRLSLPITVHENLKPVKLIHTPKGEAVLDFGQNHAGLLAFYNREPKGTKIILQVGEILQKGNFYRDNLRKARAAFTYISDGKEGWVRPHFTYYGFRYVKVTGNTKPINIDDFKASVLYSDMEETGSIETDNKLVNRLLKNVQWGQKSNFIDVPTDCPQRDERLGWTGDADIFSNTAALNMNVFEFFKKYAKDMAVEQEDHNGMLTMYAPKMGTDDGGAAIWGDAATFIPWNMYQAYGDSAILKQNYSDMKAWVDWITKHTKVPNLWVGCFQFGDWLALDGEVPGLPTGKTDEDYIASVYYYASTKIVAETAKVLGHSEDAKKYQKQAEKILQAIRDEYITKNGRLAIDTQTAYALALYFNIVAKDKKARVAKDLVTRLHKDNDHLKTGFVGTPFINQVLSQNGYHKLAMKIFMQEDFPSWLYAVKLGATTVWERWNSVEADGSMNPEGMNSLNHYSIGAVMEWVYRYILGIREHKNGYQRIEFAPMFDYRLKHVKGHYDSSYGRFNVEYQIETDESHMIKVNLDVPYGTVVKADLPRAKRVNVNGEEKDNGFELTVGHYEINYIPTHDYIERYTEETPVKVIMNDKELVLKIDKVSGALKMFENNPSSLNGPLSGMSLAKINEIIPTFNISNEEFEKINSILTSTPIESERKQ</sequence>
<dbReference type="InterPro" id="IPR035398">
    <property type="entry name" value="Bac_rhamnosid_C"/>
</dbReference>
<gene>
    <name evidence="8" type="ORF">GWG61_04635</name>
</gene>
<dbReference type="GO" id="GO:0005975">
    <property type="term" value="P:carbohydrate metabolic process"/>
    <property type="evidence" value="ECO:0007669"/>
    <property type="project" value="InterPro"/>
</dbReference>
<proteinExistence type="predicted"/>
<dbReference type="GO" id="GO:0030596">
    <property type="term" value="F:alpha-L-rhamnosidase activity"/>
    <property type="evidence" value="ECO:0007669"/>
    <property type="project" value="UniProtKB-EC"/>
</dbReference>
<feature type="domain" description="Alpha-L-rhamnosidase C-terminal" evidence="7">
    <location>
        <begin position="745"/>
        <end position="823"/>
    </location>
</feature>
<evidence type="ECO:0000259" key="7">
    <source>
        <dbReference type="Pfam" id="PF17390"/>
    </source>
</evidence>
<evidence type="ECO:0000256" key="2">
    <source>
        <dbReference type="ARBA" id="ARBA00012652"/>
    </source>
</evidence>
<dbReference type="InterPro" id="IPR008902">
    <property type="entry name" value="Rhamnosid_concanavalin"/>
</dbReference>
<dbReference type="Pfam" id="PF08531">
    <property type="entry name" value="Bac_rhamnosid_N"/>
    <property type="match status" value="1"/>
</dbReference>
<accession>A0A6B2G226</accession>
<dbReference type="InterPro" id="IPR008928">
    <property type="entry name" value="6-hairpin_glycosidase_sf"/>
</dbReference>
<evidence type="ECO:0000313" key="8">
    <source>
        <dbReference type="EMBL" id="NDJ73790.1"/>
    </source>
</evidence>
<dbReference type="AlphaFoldDB" id="A0A6B2G226"/>
<dbReference type="Pfam" id="PF17389">
    <property type="entry name" value="Bac_rhamnosid6H"/>
    <property type="match status" value="1"/>
</dbReference>
<dbReference type="Gene3D" id="2.60.120.260">
    <property type="entry name" value="Galactose-binding domain-like"/>
    <property type="match status" value="2"/>
</dbReference>
<evidence type="ECO:0000259" key="5">
    <source>
        <dbReference type="Pfam" id="PF08531"/>
    </source>
</evidence>